<organism evidence="2 3">
    <name type="scientific">Aerophobetes bacterium</name>
    <dbReference type="NCBI Taxonomy" id="2030807"/>
    <lineage>
        <taxon>Bacteria</taxon>
        <taxon>Candidatus Aerophobota</taxon>
    </lineage>
</organism>
<protein>
    <submittedName>
        <fullName evidence="2">HD domain-containing protein</fullName>
    </submittedName>
</protein>
<dbReference type="InterPro" id="IPR006675">
    <property type="entry name" value="HDIG_dom"/>
</dbReference>
<feature type="domain" description="HD-GYP" evidence="1">
    <location>
        <begin position="211"/>
        <end position="327"/>
    </location>
</feature>
<accession>A0A523VWR5</accession>
<dbReference type="Pfam" id="PF14417">
    <property type="entry name" value="MEDS"/>
    <property type="match status" value="1"/>
</dbReference>
<dbReference type="InterPro" id="IPR003607">
    <property type="entry name" value="HD/PDEase_dom"/>
</dbReference>
<gene>
    <name evidence="2" type="ORF">E3J48_08110</name>
</gene>
<evidence type="ECO:0000259" key="1">
    <source>
        <dbReference type="PROSITE" id="PS51832"/>
    </source>
</evidence>
<dbReference type="Gene3D" id="1.10.3210.10">
    <property type="entry name" value="Hypothetical protein af1432"/>
    <property type="match status" value="1"/>
</dbReference>
<dbReference type="Pfam" id="PF13487">
    <property type="entry name" value="HD_5"/>
    <property type="match status" value="1"/>
</dbReference>
<dbReference type="AlphaFoldDB" id="A0A523VWR5"/>
<dbReference type="PROSITE" id="PS51832">
    <property type="entry name" value="HD_GYP"/>
    <property type="match status" value="1"/>
</dbReference>
<dbReference type="NCBIfam" id="TIGR00277">
    <property type="entry name" value="HDIG"/>
    <property type="match status" value="1"/>
</dbReference>
<dbReference type="PANTHER" id="PTHR43155:SF2">
    <property type="entry name" value="CYCLIC DI-GMP PHOSPHODIESTERASE PA4108"/>
    <property type="match status" value="1"/>
</dbReference>
<feature type="non-terminal residue" evidence="2">
    <location>
        <position position="327"/>
    </location>
</feature>
<evidence type="ECO:0000313" key="2">
    <source>
        <dbReference type="EMBL" id="TET59200.1"/>
    </source>
</evidence>
<dbReference type="InterPro" id="IPR025847">
    <property type="entry name" value="MEDS_domain"/>
</dbReference>
<dbReference type="SUPFAM" id="SSF109604">
    <property type="entry name" value="HD-domain/PDEase-like"/>
    <property type="match status" value="1"/>
</dbReference>
<dbReference type="EMBL" id="SOIZ01000372">
    <property type="protein sequence ID" value="TET59200.1"/>
    <property type="molecule type" value="Genomic_DNA"/>
</dbReference>
<dbReference type="PANTHER" id="PTHR43155">
    <property type="entry name" value="CYCLIC DI-GMP PHOSPHODIESTERASE PA4108-RELATED"/>
    <property type="match status" value="1"/>
</dbReference>
<proteinExistence type="predicted"/>
<name>A0A523VWR5_UNCAE</name>
<dbReference type="Proteomes" id="UP000319130">
    <property type="component" value="Unassembled WGS sequence"/>
</dbReference>
<reference evidence="2 3" key="1">
    <citation type="submission" date="2019-03" db="EMBL/GenBank/DDBJ databases">
        <title>Metabolic potential of uncultured bacteria and archaea associated with petroleum seepage in deep-sea sediments.</title>
        <authorList>
            <person name="Dong X."/>
            <person name="Hubert C."/>
        </authorList>
    </citation>
    <scope>NUCLEOTIDE SEQUENCE [LARGE SCALE GENOMIC DNA]</scope>
    <source>
        <strain evidence="2">E29_bin52</strain>
    </source>
</reference>
<evidence type="ECO:0000313" key="3">
    <source>
        <dbReference type="Proteomes" id="UP000319130"/>
    </source>
</evidence>
<dbReference type="CDD" id="cd00077">
    <property type="entry name" value="HDc"/>
    <property type="match status" value="1"/>
</dbReference>
<dbReference type="InterPro" id="IPR037522">
    <property type="entry name" value="HD_GYP_dom"/>
</dbReference>
<comment type="caution">
    <text evidence="2">The sequence shown here is derived from an EMBL/GenBank/DDBJ whole genome shotgun (WGS) entry which is preliminary data.</text>
</comment>
<sequence>MKGKLRETGIDVVDGVPWGTHFCQFYQTKEDLLDILVPYFKEGLENNEFCIWVTSEPLKEEEAKEAMRGAVPHFDKYLKKGQIEVVPHSESYLKDGLFDQEEVLNAWIDKLERGLARGHDGMRVTGNISWLEKRDWKDFTEYEEKINGTIDKYKMIAMCSYPLERCGPTELIEVMENHRFALVRREGQWDTVHNAEGVRREEALRESEERLRTGLEAAIQTVALIVEMKSAYMADHQRRVTDLASAIAKEMHLSGDEIDGIRMAGSIHDIGKIGVPGEILNKPVRLANMEFELIKTHPAIGYNILKEIKFPWPVAKIVLQHHERIDG</sequence>